<feature type="transmembrane region" description="Helical" evidence="1">
    <location>
        <begin position="430"/>
        <end position="449"/>
    </location>
</feature>
<dbReference type="eggNOG" id="COG3333">
    <property type="taxonomic scope" value="Bacteria"/>
</dbReference>
<dbReference type="PANTHER" id="PTHR35342">
    <property type="entry name" value="TRICARBOXYLIC TRANSPORT PROTEIN"/>
    <property type="match status" value="1"/>
</dbReference>
<dbReference type="OrthoDB" id="3217at2"/>
<dbReference type="STRING" id="2754.EH55_05810"/>
<dbReference type="InterPro" id="IPR002823">
    <property type="entry name" value="DUF112_TM"/>
</dbReference>
<feature type="transmembrane region" description="Helical" evidence="1">
    <location>
        <begin position="469"/>
        <end position="486"/>
    </location>
</feature>
<feature type="transmembrane region" description="Helical" evidence="1">
    <location>
        <begin position="108"/>
        <end position="131"/>
    </location>
</feature>
<proteinExistence type="predicted"/>
<dbReference type="RefSeq" id="WP_037976541.1">
    <property type="nucleotide sequence ID" value="NZ_JMKI01000035.1"/>
</dbReference>
<evidence type="ECO:0000259" key="2">
    <source>
        <dbReference type="Pfam" id="PF01970"/>
    </source>
</evidence>
<feature type="transmembrane region" description="Helical" evidence="1">
    <location>
        <begin position="168"/>
        <end position="189"/>
    </location>
</feature>
<evidence type="ECO:0000256" key="1">
    <source>
        <dbReference type="SAM" id="Phobius"/>
    </source>
</evidence>
<evidence type="ECO:0000313" key="4">
    <source>
        <dbReference type="Proteomes" id="UP000027665"/>
    </source>
</evidence>
<gene>
    <name evidence="3" type="ORF">EH55_05810</name>
</gene>
<name>A0A073IQV7_9BACT</name>
<feature type="transmembrane region" description="Helical" evidence="1">
    <location>
        <begin position="12"/>
        <end position="34"/>
    </location>
</feature>
<dbReference type="EMBL" id="JMKI01000035">
    <property type="protein sequence ID" value="KEJ92139.1"/>
    <property type="molecule type" value="Genomic_DNA"/>
</dbReference>
<feature type="transmembrane region" description="Helical" evidence="1">
    <location>
        <begin position="41"/>
        <end position="63"/>
    </location>
</feature>
<sequence>MGTNFILGLQSVFHLNSLLALGFGVLWGTVGGMIPGINATIAMALLLPFTWGLTPAVAVIMLAGVYCGGEYGGSIPAILIGTPGTNAAACTVFDGYELHKKGETSTALYASLLASVFGGLVGAALLVFIALPLASLALAFGPAEYFSLALLGLTLICSLGEDNVLKGIWAGLFGMLLATIGFDPVAGALRLTLGLPSLSDGLEMIPLMMGLFAISEVFRQSMELKTGVVMEQRKIDMSFPGWSTIKKWIPCAAASSLLGVVIGAMPGAGATVASFLSYSGTKKWSKDPDSFGKGNPLGVIAPESANNAVTGGAMVPLLALGIPGSNSTAIMLGALIIHNVTPGPMLFVNHPDIPYGIFTALFVANIFMLFVGQICIKFAVRIANISKPSLLALIIALVFTGSYAYSGEIFDIWVALVCGIIGLAMKKGHLPHAATVLGFVLGSIMETNLRRALILTKGSYMMVFMNSKISSVLIFIALFSVLWALFKPFYDSIKARRQAA</sequence>
<dbReference type="AlphaFoldDB" id="A0A073IQV7"/>
<feature type="transmembrane region" description="Helical" evidence="1">
    <location>
        <begin position="75"/>
        <end position="96"/>
    </location>
</feature>
<feature type="transmembrane region" description="Helical" evidence="1">
    <location>
        <begin position="391"/>
        <end position="424"/>
    </location>
</feature>
<accession>A0A073IQV7</accession>
<keyword evidence="1" id="KW-1133">Transmembrane helix</keyword>
<organism evidence="3 4">
    <name type="scientific">Synergistes jonesii</name>
    <dbReference type="NCBI Taxonomy" id="2754"/>
    <lineage>
        <taxon>Bacteria</taxon>
        <taxon>Thermotogati</taxon>
        <taxon>Synergistota</taxon>
        <taxon>Synergistia</taxon>
        <taxon>Synergistales</taxon>
        <taxon>Synergistaceae</taxon>
        <taxon>Synergistes</taxon>
    </lineage>
</organism>
<feature type="transmembrane region" description="Helical" evidence="1">
    <location>
        <begin position="137"/>
        <end position="156"/>
    </location>
</feature>
<evidence type="ECO:0000313" key="3">
    <source>
        <dbReference type="EMBL" id="KEJ92139.1"/>
    </source>
</evidence>
<keyword evidence="4" id="KW-1185">Reference proteome</keyword>
<dbReference type="Proteomes" id="UP000027665">
    <property type="component" value="Unassembled WGS sequence"/>
</dbReference>
<feature type="domain" description="DUF112" evidence="2">
    <location>
        <begin position="18"/>
        <end position="437"/>
    </location>
</feature>
<dbReference type="PANTHER" id="PTHR35342:SF5">
    <property type="entry name" value="TRICARBOXYLIC TRANSPORT PROTEIN"/>
    <property type="match status" value="1"/>
</dbReference>
<dbReference type="PATRIC" id="fig|2754.20.peg.2556"/>
<protein>
    <recommendedName>
        <fullName evidence="2">DUF112 domain-containing protein</fullName>
    </recommendedName>
</protein>
<keyword evidence="1" id="KW-0812">Transmembrane</keyword>
<feature type="transmembrane region" description="Helical" evidence="1">
    <location>
        <begin position="357"/>
        <end position="379"/>
    </location>
</feature>
<comment type="caution">
    <text evidence="3">The sequence shown here is derived from an EMBL/GenBank/DDBJ whole genome shotgun (WGS) entry which is preliminary data.</text>
</comment>
<feature type="transmembrane region" description="Helical" evidence="1">
    <location>
        <begin position="317"/>
        <end position="337"/>
    </location>
</feature>
<dbReference type="Pfam" id="PF01970">
    <property type="entry name" value="TctA"/>
    <property type="match status" value="1"/>
</dbReference>
<keyword evidence="1" id="KW-0472">Membrane</keyword>
<reference evidence="3 4" key="1">
    <citation type="submission" date="2014-04" db="EMBL/GenBank/DDBJ databases">
        <title>Draft Genome Sequence of Synergistes jonesii.</title>
        <authorList>
            <person name="Coil D.A."/>
            <person name="Eisen J.A."/>
            <person name="Holland-Moritz H.E."/>
        </authorList>
    </citation>
    <scope>NUCLEOTIDE SEQUENCE [LARGE SCALE GENOMIC DNA]</scope>
    <source>
        <strain evidence="3 4">78-1</strain>
    </source>
</reference>
<dbReference type="GeneID" id="90983800"/>